<feature type="transmembrane region" description="Helical" evidence="1">
    <location>
        <begin position="166"/>
        <end position="188"/>
    </location>
</feature>
<feature type="transmembrane region" description="Helical" evidence="1">
    <location>
        <begin position="82"/>
        <end position="108"/>
    </location>
</feature>
<dbReference type="HOGENOM" id="CLU_1430760_0_0_2"/>
<feature type="non-terminal residue" evidence="2">
    <location>
        <position position="190"/>
    </location>
</feature>
<keyword evidence="1" id="KW-0812">Transmembrane</keyword>
<sequence length="190" mass="20934">MSSDSLDEIIDDAYTSSYSDIAAIGFSSLISYIIISIVGSAGYGIYTTISKNLDIAKELFVGTFISLSRTVPREEHEEKNTIVVVSFLIICLILLLSLVPILTFSDLIKTNVFSNVSSELILYITLVYLSLSLFVRYVYKILTSYKKIPQANAVSRWAYPLSKITALLLCSFFLAATVQNVLSSLVVASL</sequence>
<evidence type="ECO:0000313" key="3">
    <source>
        <dbReference type="Proteomes" id="UP000030649"/>
    </source>
</evidence>
<proteinExistence type="predicted"/>
<keyword evidence="1" id="KW-1133">Transmembrane helix</keyword>
<dbReference type="EMBL" id="KE356560">
    <property type="protein sequence ID" value="ERG92168.1"/>
    <property type="molecule type" value="Genomic_DNA"/>
</dbReference>
<organism evidence="2 3">
    <name type="scientific">Haloquadratum walsbyi J07HQW1</name>
    <dbReference type="NCBI Taxonomy" id="1238424"/>
    <lineage>
        <taxon>Archaea</taxon>
        <taxon>Methanobacteriati</taxon>
        <taxon>Methanobacteriota</taxon>
        <taxon>Stenosarchaea group</taxon>
        <taxon>Halobacteria</taxon>
        <taxon>Halobacteriales</taxon>
        <taxon>Haloferacaceae</taxon>
        <taxon>Haloquadratum</taxon>
    </lineage>
</organism>
<evidence type="ECO:0000313" key="2">
    <source>
        <dbReference type="EMBL" id="ERG92168.1"/>
    </source>
</evidence>
<accession>U1N6T1</accession>
<feature type="transmembrane region" description="Helical" evidence="1">
    <location>
        <begin position="120"/>
        <end position="139"/>
    </location>
</feature>
<dbReference type="AlphaFoldDB" id="U1N6T1"/>
<protein>
    <submittedName>
        <fullName evidence="2">Uncharacterized protein</fullName>
    </submittedName>
</protein>
<name>U1N6T1_9EURY</name>
<dbReference type="STRING" id="1238424.J07HQW1_02203"/>
<reference evidence="2 3" key="1">
    <citation type="journal article" date="2013" name="PLoS ONE">
        <title>Assembly-driven community genomics of a hypersaline microbial ecosystem.</title>
        <authorList>
            <person name="Podell S."/>
            <person name="Ugalde J.A."/>
            <person name="Narasingarao P."/>
            <person name="Banfield J.F."/>
            <person name="Heidelberg K.B."/>
            <person name="Allen E.E."/>
        </authorList>
    </citation>
    <scope>NUCLEOTIDE SEQUENCE [LARGE SCALE GENOMIC DNA]</scope>
    <source>
        <strain evidence="3">J07HQW1</strain>
    </source>
</reference>
<gene>
    <name evidence="2" type="ORF">J07HQW1_02203</name>
</gene>
<evidence type="ECO:0000256" key="1">
    <source>
        <dbReference type="SAM" id="Phobius"/>
    </source>
</evidence>
<dbReference type="Proteomes" id="UP000030649">
    <property type="component" value="Unassembled WGS sequence"/>
</dbReference>
<feature type="transmembrane region" description="Helical" evidence="1">
    <location>
        <begin position="21"/>
        <end position="46"/>
    </location>
</feature>
<keyword evidence="1" id="KW-0472">Membrane</keyword>